<gene>
    <name evidence="1" type="ORF">D3272_03695</name>
</gene>
<dbReference type="EMBL" id="QYBC01000002">
    <property type="protein sequence ID" value="RYB07176.1"/>
    <property type="molecule type" value="Genomic_DNA"/>
</dbReference>
<dbReference type="AlphaFoldDB" id="A0A4Q2RG55"/>
<dbReference type="RefSeq" id="WP_129217774.1">
    <property type="nucleotide sequence ID" value="NZ_QYBC01000002.1"/>
</dbReference>
<comment type="caution">
    <text evidence="1">The sequence shown here is derived from an EMBL/GenBank/DDBJ whole genome shotgun (WGS) entry which is preliminary data.</text>
</comment>
<reference evidence="1 2" key="2">
    <citation type="submission" date="2019-02" db="EMBL/GenBank/DDBJ databases">
        <title>'Lichenibacterium ramalinii' gen. nov. sp. nov., 'Lichenibacterium minor' gen. nov. sp. nov.</title>
        <authorList>
            <person name="Pankratov T."/>
        </authorList>
    </citation>
    <scope>NUCLEOTIDE SEQUENCE [LARGE SCALE GENOMIC DNA]</scope>
    <source>
        <strain evidence="1 2">RmlP001</strain>
    </source>
</reference>
<reference evidence="1 2" key="1">
    <citation type="submission" date="2018-09" db="EMBL/GenBank/DDBJ databases">
        <authorList>
            <person name="Grouzdev D.S."/>
            <person name="Krutkina M.S."/>
        </authorList>
    </citation>
    <scope>NUCLEOTIDE SEQUENCE [LARGE SCALE GENOMIC DNA]</scope>
    <source>
        <strain evidence="1 2">RmlP001</strain>
    </source>
</reference>
<sequence length="121" mass="13397">MRELTLHVAADGLEGVVSEAIARPDRLTLRRAKRFRGVCSSASLLVLEENGADVLVRGEVYFVGLSLCEVNLPFRCESVDRVGLARREQHAAISSCFWGNRSPVQLFLQRVLVRSSAKILS</sequence>
<accession>A0A4Q2RG55</accession>
<evidence type="ECO:0000313" key="1">
    <source>
        <dbReference type="EMBL" id="RYB07176.1"/>
    </source>
</evidence>
<name>A0A4Q2RG55_9HYPH</name>
<keyword evidence="2" id="KW-1185">Reference proteome</keyword>
<organism evidence="1 2">
    <name type="scientific">Lichenibacterium ramalinae</name>
    <dbReference type="NCBI Taxonomy" id="2316527"/>
    <lineage>
        <taxon>Bacteria</taxon>
        <taxon>Pseudomonadati</taxon>
        <taxon>Pseudomonadota</taxon>
        <taxon>Alphaproteobacteria</taxon>
        <taxon>Hyphomicrobiales</taxon>
        <taxon>Lichenihabitantaceae</taxon>
        <taxon>Lichenibacterium</taxon>
    </lineage>
</organism>
<protein>
    <submittedName>
        <fullName evidence="1">Uncharacterized protein</fullName>
    </submittedName>
</protein>
<proteinExistence type="predicted"/>
<evidence type="ECO:0000313" key="2">
    <source>
        <dbReference type="Proteomes" id="UP000289411"/>
    </source>
</evidence>
<dbReference type="Proteomes" id="UP000289411">
    <property type="component" value="Unassembled WGS sequence"/>
</dbReference>